<feature type="transmembrane region" description="Helical" evidence="8">
    <location>
        <begin position="287"/>
        <end position="306"/>
    </location>
</feature>
<keyword evidence="5 8" id="KW-0812">Transmembrane</keyword>
<evidence type="ECO:0000256" key="2">
    <source>
        <dbReference type="ARBA" id="ARBA00022475"/>
    </source>
</evidence>
<keyword evidence="11" id="KW-1185">Reference proteome</keyword>
<feature type="transmembrane region" description="Helical" evidence="8">
    <location>
        <begin position="106"/>
        <end position="125"/>
    </location>
</feature>
<dbReference type="STRING" id="1212491.LFA_3140"/>
<dbReference type="KEGG" id="lfa:LFA_3140"/>
<keyword evidence="2" id="KW-1003">Cell membrane</keyword>
<dbReference type="OrthoDB" id="108054at2"/>
<evidence type="ECO:0000256" key="8">
    <source>
        <dbReference type="SAM" id="Phobius"/>
    </source>
</evidence>
<dbReference type="GO" id="GO:0005886">
    <property type="term" value="C:plasma membrane"/>
    <property type="evidence" value="ECO:0007669"/>
    <property type="project" value="UniProtKB-SubCell"/>
</dbReference>
<evidence type="ECO:0000256" key="3">
    <source>
        <dbReference type="ARBA" id="ARBA00022676"/>
    </source>
</evidence>
<dbReference type="EMBL" id="LN614827">
    <property type="protein sequence ID" value="CEG58481.1"/>
    <property type="molecule type" value="Genomic_DNA"/>
</dbReference>
<evidence type="ECO:0000256" key="6">
    <source>
        <dbReference type="ARBA" id="ARBA00022989"/>
    </source>
</evidence>
<dbReference type="PANTHER" id="PTHR33908:SF9">
    <property type="entry name" value="BLL5595 PROTEIN"/>
    <property type="match status" value="1"/>
</dbReference>
<evidence type="ECO:0000259" key="9">
    <source>
        <dbReference type="Pfam" id="PF13231"/>
    </source>
</evidence>
<evidence type="ECO:0000313" key="10">
    <source>
        <dbReference type="EMBL" id="CEG58481.1"/>
    </source>
</evidence>
<accession>A0A098G940</accession>
<dbReference type="Proteomes" id="UP000032430">
    <property type="component" value="Chromosome I"/>
</dbReference>
<dbReference type="AlphaFoldDB" id="A0A098G940"/>
<organism evidence="10 11">
    <name type="scientific">Legionella fallonii LLAP-10</name>
    <dbReference type="NCBI Taxonomy" id="1212491"/>
    <lineage>
        <taxon>Bacteria</taxon>
        <taxon>Pseudomonadati</taxon>
        <taxon>Pseudomonadota</taxon>
        <taxon>Gammaproteobacteria</taxon>
        <taxon>Legionellales</taxon>
        <taxon>Legionellaceae</taxon>
        <taxon>Legionella</taxon>
    </lineage>
</organism>
<protein>
    <submittedName>
        <fullName evidence="10">Putative Undecaprenyl-phosphomannose:protein mannosyltransferase</fullName>
        <ecNumber evidence="10">2.4.1.-</ecNumber>
    </submittedName>
</protein>
<dbReference type="HOGENOM" id="CLU_038808_1_0_6"/>
<keyword evidence="3 10" id="KW-0328">Glycosyltransferase</keyword>
<proteinExistence type="predicted"/>
<comment type="subcellular location">
    <subcellularLocation>
        <location evidence="1">Cell membrane</location>
        <topology evidence="1">Multi-pass membrane protein</topology>
    </subcellularLocation>
</comment>
<feature type="transmembrane region" description="Helical" evidence="8">
    <location>
        <begin position="346"/>
        <end position="368"/>
    </location>
</feature>
<dbReference type="GO" id="GO:0009103">
    <property type="term" value="P:lipopolysaccharide biosynthetic process"/>
    <property type="evidence" value="ECO:0007669"/>
    <property type="project" value="UniProtKB-ARBA"/>
</dbReference>
<reference evidence="11" key="1">
    <citation type="submission" date="2014-09" db="EMBL/GenBank/DDBJ databases">
        <authorList>
            <person name="Gomez-Valero L."/>
        </authorList>
    </citation>
    <scope>NUCLEOTIDE SEQUENCE [LARGE SCALE GENOMIC DNA]</scope>
    <source>
        <strain evidence="11">ATCC700992</strain>
    </source>
</reference>
<feature type="transmembrane region" description="Helical" evidence="8">
    <location>
        <begin position="165"/>
        <end position="191"/>
    </location>
</feature>
<dbReference type="PANTHER" id="PTHR33908">
    <property type="entry name" value="MANNOSYLTRANSFERASE YKCB-RELATED"/>
    <property type="match status" value="1"/>
</dbReference>
<evidence type="ECO:0000256" key="1">
    <source>
        <dbReference type="ARBA" id="ARBA00004651"/>
    </source>
</evidence>
<keyword evidence="7 8" id="KW-0472">Membrane</keyword>
<name>A0A098G940_9GAMM</name>
<dbReference type="InterPro" id="IPR050297">
    <property type="entry name" value="LipidA_mod_glycosyltrf_83"/>
</dbReference>
<dbReference type="Pfam" id="PF13231">
    <property type="entry name" value="PMT_2"/>
    <property type="match status" value="1"/>
</dbReference>
<keyword evidence="6 8" id="KW-1133">Transmembrane helix</keyword>
<keyword evidence="4 10" id="KW-0808">Transferase</keyword>
<feature type="transmembrane region" description="Helical" evidence="8">
    <location>
        <begin position="318"/>
        <end position="334"/>
    </location>
</feature>
<sequence length="504" mass="58233">MLEDYSAEVLNTKKTTYYFWLFILIHTLIWTIGPSLLRPTVPHDTLEGITWGLQWQLGYNKHPFVTAWLCAGITQLFGVTGWPVYLLAQLAVSITFIAVWKLAQQILPLLHALIATLLLEGVLFYNINSFNFTPDTLQSPLWALLSLFFYQALTKQNLSNWLYTAFFAALSVCTKYQAALLLLPMFLFCLFNPVARKSFTKPGVYYALVIFIVLVMPHLLWLYEHHFITLTYAAEISSDYTHNKNLLNHLTHPAGFLINSVVDVVGVFVLLWPFYNKNRIKFPLTSFQSQFLITLGLGPLILTFLLCCFTGDYFPPRWSTPYFFMLGILCLSYLKPALSKKQLQQFAITLLLFSSSLFFIRMSTLTLFPRPNSDAFLPNKQIALTLSKLWEERYHTQLPYLAGSHYLVTGVVPYMSHYPIPYLSWESEDSSWLDEQQLRQHGGLFIWDKNGYYAWDKQSQTHIDLPEAVIKRFPKLEIMPDYTFYRLSDNYSIEIGVAILPPSD</sequence>
<dbReference type="GO" id="GO:0016763">
    <property type="term" value="F:pentosyltransferase activity"/>
    <property type="evidence" value="ECO:0007669"/>
    <property type="project" value="TreeGrafter"/>
</dbReference>
<evidence type="ECO:0000256" key="7">
    <source>
        <dbReference type="ARBA" id="ARBA00023136"/>
    </source>
</evidence>
<gene>
    <name evidence="10" type="ORF">LFA_3140</name>
</gene>
<feature type="transmembrane region" description="Helical" evidence="8">
    <location>
        <begin position="203"/>
        <end position="223"/>
    </location>
</feature>
<feature type="domain" description="Glycosyltransferase RgtA/B/C/D-like" evidence="9">
    <location>
        <begin position="61"/>
        <end position="221"/>
    </location>
</feature>
<evidence type="ECO:0000256" key="5">
    <source>
        <dbReference type="ARBA" id="ARBA00022692"/>
    </source>
</evidence>
<dbReference type="InterPro" id="IPR038731">
    <property type="entry name" value="RgtA/B/C-like"/>
</dbReference>
<evidence type="ECO:0000313" key="11">
    <source>
        <dbReference type="Proteomes" id="UP000032430"/>
    </source>
</evidence>
<feature type="transmembrane region" description="Helical" evidence="8">
    <location>
        <begin position="254"/>
        <end position="275"/>
    </location>
</feature>
<evidence type="ECO:0000256" key="4">
    <source>
        <dbReference type="ARBA" id="ARBA00022679"/>
    </source>
</evidence>
<dbReference type="RefSeq" id="WP_045096790.1">
    <property type="nucleotide sequence ID" value="NZ_LN614827.1"/>
</dbReference>
<dbReference type="EC" id="2.4.1.-" evidence="10"/>
<feature type="transmembrane region" description="Helical" evidence="8">
    <location>
        <begin position="17"/>
        <end position="37"/>
    </location>
</feature>